<dbReference type="AlphaFoldDB" id="T1JVX7"/>
<evidence type="ECO:0000313" key="1">
    <source>
        <dbReference type="EnsemblMetazoa" id="tetur02g06160.1"/>
    </source>
</evidence>
<dbReference type="HOGENOM" id="CLU_807341_0_0_1"/>
<name>T1JVX7_TETUR</name>
<accession>T1JVX7</accession>
<dbReference type="EMBL" id="CAEY01000798">
    <property type="status" value="NOT_ANNOTATED_CDS"/>
    <property type="molecule type" value="Genomic_DNA"/>
</dbReference>
<reference evidence="2" key="1">
    <citation type="submission" date="2011-08" db="EMBL/GenBank/DDBJ databases">
        <authorList>
            <person name="Rombauts S."/>
        </authorList>
    </citation>
    <scope>NUCLEOTIDE SEQUENCE</scope>
    <source>
        <strain evidence="2">London</strain>
    </source>
</reference>
<dbReference type="EnsemblMetazoa" id="tetur02g06160.1">
    <property type="protein sequence ID" value="tetur02g06160.1"/>
    <property type="gene ID" value="tetur02g06160"/>
</dbReference>
<proteinExistence type="predicted"/>
<dbReference type="Proteomes" id="UP000015104">
    <property type="component" value="Unassembled WGS sequence"/>
</dbReference>
<evidence type="ECO:0000313" key="2">
    <source>
        <dbReference type="Proteomes" id="UP000015104"/>
    </source>
</evidence>
<reference evidence="1" key="2">
    <citation type="submission" date="2015-06" db="UniProtKB">
        <authorList>
            <consortium name="EnsemblMetazoa"/>
        </authorList>
    </citation>
    <scope>IDENTIFICATION</scope>
</reference>
<keyword evidence="2" id="KW-1185">Reference proteome</keyword>
<organism evidence="1 2">
    <name type="scientific">Tetranychus urticae</name>
    <name type="common">Two-spotted spider mite</name>
    <dbReference type="NCBI Taxonomy" id="32264"/>
    <lineage>
        <taxon>Eukaryota</taxon>
        <taxon>Metazoa</taxon>
        <taxon>Ecdysozoa</taxon>
        <taxon>Arthropoda</taxon>
        <taxon>Chelicerata</taxon>
        <taxon>Arachnida</taxon>
        <taxon>Acari</taxon>
        <taxon>Acariformes</taxon>
        <taxon>Trombidiformes</taxon>
        <taxon>Prostigmata</taxon>
        <taxon>Eleutherengona</taxon>
        <taxon>Raphignathae</taxon>
        <taxon>Tetranychoidea</taxon>
        <taxon>Tetranychidae</taxon>
        <taxon>Tetranychus</taxon>
    </lineage>
</organism>
<sequence length="344" mass="39310">MVKLGISFEQALAIYADDSADLIIDDDEVELVEVQACRETLSKAKNLAASKIMEIVKTKKPILFEAPQVIAIYDSKEKHSTKLVNKFFKLCRDYRRIAAQGELQLHNRPTNSHLKPYPKRDIINELTNNPRRTGFKPELTIDSDMMAIFAIMVSYGKSDFEKPGCLPYAFFVDLMGTITIECSKLSFSPVNSLFCTKYKAKDGSSHNTSVIRIDPEYNDSIKSIQDLIDKNIFIKDFETFEQLPEMLTFSVAGPFFHDETYRFDYYNPSIEDNLEINENLKIGATDYNFLGQVFPISGFQDRYTGEKKCRGLPPTLTDRFIGLHSVLLIRHKGELIEVNNHEVL</sequence>
<protein>
    <submittedName>
        <fullName evidence="1">Uncharacterized protein</fullName>
    </submittedName>
</protein>